<dbReference type="InterPro" id="IPR036388">
    <property type="entry name" value="WH-like_DNA-bd_sf"/>
</dbReference>
<gene>
    <name evidence="1" type="ORF">GAN75_26040</name>
</gene>
<name>A0A7J5JG10_BACT4</name>
<dbReference type="Pfam" id="PF13412">
    <property type="entry name" value="HTH_24"/>
    <property type="match status" value="1"/>
</dbReference>
<dbReference type="InterPro" id="IPR036390">
    <property type="entry name" value="WH_DNA-bd_sf"/>
</dbReference>
<sequence length="92" mass="10461">MLQEIYETLKKRQGDPIVTMKATKDVGINVGINEQKVLELLRKNNQITAKEITGLLGISLRHSERLITSLKQKGMIQRVGSNKNGYWEIIVK</sequence>
<reference evidence="1 2" key="1">
    <citation type="journal article" date="2019" name="Nat. Med.">
        <title>A library of human gut bacterial isolates paired with longitudinal multiomics data enables mechanistic microbiome research.</title>
        <authorList>
            <person name="Poyet M."/>
            <person name="Groussin M."/>
            <person name="Gibbons S.M."/>
            <person name="Avila-Pacheco J."/>
            <person name="Jiang X."/>
            <person name="Kearney S.M."/>
            <person name="Perrotta A.R."/>
            <person name="Berdy B."/>
            <person name="Zhao S."/>
            <person name="Lieberman T.D."/>
            <person name="Swanson P.K."/>
            <person name="Smith M."/>
            <person name="Roesemann S."/>
            <person name="Alexander J.E."/>
            <person name="Rich S.A."/>
            <person name="Livny J."/>
            <person name="Vlamakis H."/>
            <person name="Clish C."/>
            <person name="Bullock K."/>
            <person name="Deik A."/>
            <person name="Scott J."/>
            <person name="Pierce K.A."/>
            <person name="Xavier R.J."/>
            <person name="Alm E.J."/>
        </authorList>
    </citation>
    <scope>NUCLEOTIDE SEQUENCE [LARGE SCALE GENOMIC DNA]</scope>
    <source>
        <strain evidence="1 2">BIOML-A160</strain>
    </source>
</reference>
<dbReference type="RefSeq" id="WP_032813726.1">
    <property type="nucleotide sequence ID" value="NZ_JAHYMC010000003.1"/>
</dbReference>
<dbReference type="AlphaFoldDB" id="A0A7J5JG10"/>
<accession>A0A7J5JG10</accession>
<evidence type="ECO:0000313" key="1">
    <source>
        <dbReference type="EMBL" id="KAB4450250.1"/>
    </source>
</evidence>
<dbReference type="EMBL" id="WCRW01000031">
    <property type="protein sequence ID" value="KAB4450250.1"/>
    <property type="molecule type" value="Genomic_DNA"/>
</dbReference>
<evidence type="ECO:0000313" key="2">
    <source>
        <dbReference type="Proteomes" id="UP000436825"/>
    </source>
</evidence>
<dbReference type="Proteomes" id="UP000436825">
    <property type="component" value="Unassembled WGS sequence"/>
</dbReference>
<protein>
    <submittedName>
        <fullName evidence="1">Winged helix-turn-helix transcriptional regulator</fullName>
    </submittedName>
</protein>
<dbReference type="Gene3D" id="1.10.10.10">
    <property type="entry name" value="Winged helix-like DNA-binding domain superfamily/Winged helix DNA-binding domain"/>
    <property type="match status" value="1"/>
</dbReference>
<dbReference type="SUPFAM" id="SSF46785">
    <property type="entry name" value="Winged helix' DNA-binding domain"/>
    <property type="match status" value="1"/>
</dbReference>
<comment type="caution">
    <text evidence="1">The sequence shown here is derived from an EMBL/GenBank/DDBJ whole genome shotgun (WGS) entry which is preliminary data.</text>
</comment>
<proteinExistence type="predicted"/>
<organism evidence="1 2">
    <name type="scientific">Bacteroides thetaiotaomicron</name>
    <dbReference type="NCBI Taxonomy" id="818"/>
    <lineage>
        <taxon>Bacteria</taxon>
        <taxon>Pseudomonadati</taxon>
        <taxon>Bacteroidota</taxon>
        <taxon>Bacteroidia</taxon>
        <taxon>Bacteroidales</taxon>
        <taxon>Bacteroidaceae</taxon>
        <taxon>Bacteroides</taxon>
    </lineage>
</organism>